<accession>A0A3N5XWB0</accession>
<dbReference type="GO" id="GO:0051701">
    <property type="term" value="P:biological process involved in interaction with host"/>
    <property type="evidence" value="ECO:0007669"/>
    <property type="project" value="TreeGrafter"/>
</dbReference>
<protein>
    <recommendedName>
        <fullName evidence="4">diacylglycerol O-acyltransferase</fullName>
        <ecNumber evidence="4">2.3.1.20</ecNumber>
    </recommendedName>
</protein>
<dbReference type="InterPro" id="IPR045034">
    <property type="entry name" value="O-acyltransferase_WSD1-like"/>
</dbReference>
<reference evidence="11 12" key="1">
    <citation type="submission" date="2018-11" db="EMBL/GenBank/DDBJ databases">
        <authorList>
            <person name="Ye M.-Q."/>
            <person name="Du Z.-J."/>
        </authorList>
    </citation>
    <scope>NUCLEOTIDE SEQUENCE [LARGE SCALE GENOMIC DNA]</scope>
    <source>
        <strain evidence="11 12">U0105</strain>
    </source>
</reference>
<dbReference type="RefSeq" id="WP_124029225.1">
    <property type="nucleotide sequence ID" value="NZ_JBHRSN010000013.1"/>
</dbReference>
<proteinExistence type="inferred from homology"/>
<comment type="pathway">
    <text evidence="1">Glycerolipid metabolism; triacylglycerol biosynthesis.</text>
</comment>
<evidence type="ECO:0000259" key="9">
    <source>
        <dbReference type="Pfam" id="PF03007"/>
    </source>
</evidence>
<evidence type="ECO:0000256" key="4">
    <source>
        <dbReference type="ARBA" id="ARBA00013244"/>
    </source>
</evidence>
<evidence type="ECO:0000256" key="7">
    <source>
        <dbReference type="ARBA" id="ARBA00023315"/>
    </source>
</evidence>
<comment type="similarity">
    <text evidence="3">Belongs to the long-chain O-acyltransferase family.</text>
</comment>
<dbReference type="GO" id="GO:0005886">
    <property type="term" value="C:plasma membrane"/>
    <property type="evidence" value="ECO:0007669"/>
    <property type="project" value="TreeGrafter"/>
</dbReference>
<dbReference type="EMBL" id="RPOK01000006">
    <property type="protein sequence ID" value="RPJ65097.1"/>
    <property type="molecule type" value="Genomic_DNA"/>
</dbReference>
<organism evidence="11 12">
    <name type="scientific">Alteromonas sediminis</name>
    <dbReference type="NCBI Taxonomy" id="2259342"/>
    <lineage>
        <taxon>Bacteria</taxon>
        <taxon>Pseudomonadati</taxon>
        <taxon>Pseudomonadota</taxon>
        <taxon>Gammaproteobacteria</taxon>
        <taxon>Alteromonadales</taxon>
        <taxon>Alteromonadaceae</taxon>
        <taxon>Alteromonas/Salinimonas group</taxon>
        <taxon>Alteromonas</taxon>
    </lineage>
</organism>
<feature type="domain" description="O-acyltransferase WSD1-like N-terminal" evidence="9">
    <location>
        <begin position="6"/>
        <end position="264"/>
    </location>
</feature>
<dbReference type="GO" id="GO:0019432">
    <property type="term" value="P:triglyceride biosynthetic process"/>
    <property type="evidence" value="ECO:0007669"/>
    <property type="project" value="UniProtKB-UniPathway"/>
</dbReference>
<evidence type="ECO:0000259" key="10">
    <source>
        <dbReference type="Pfam" id="PF06974"/>
    </source>
</evidence>
<dbReference type="InterPro" id="IPR009721">
    <property type="entry name" value="O-acyltransferase_WSD1_C"/>
</dbReference>
<dbReference type="GO" id="GO:0006071">
    <property type="term" value="P:glycerol metabolic process"/>
    <property type="evidence" value="ECO:0007669"/>
    <property type="project" value="UniProtKB-KW"/>
</dbReference>
<evidence type="ECO:0000256" key="5">
    <source>
        <dbReference type="ARBA" id="ARBA00022679"/>
    </source>
</evidence>
<sequence>MSRSLTFLDKTFWITESEANPKHVSSIQLLDMPDDADPSQYVESLTKELRSFNKATAPCNCVVKTFLGYPVGLKPIMSLDMQYHVQFHKIDDVHDKENVDNTVARMHESRLDQDKPLWQFHLIHDGKSKRYVIYARVHHMYGDGATLIRWFQSGYLEQPEVDNFKPIWAISSSKRKRTPSPLINRFARALLTVFHVTKDLIVIVLRLLLRMVRVNRHYMPVPFSGTRTVLTGQVKAGRAVASMDIDFNRVQKLGKRCRATANEVLLCAFDIGVHRLLQDYGHTFKKALLTNMPINLRKPGETTGGNKIAIVPVQLAHGEQDPYLRLRQIINNHRIVKNAAQRANPASFSVYTIIIQSVALVLEWVKLSDYVRPIANILVSNMPGPQEVRYFRDSKLIGNYPVSTMTPGGGVNITLITYAGVANVGMVCCNKHIKSLQPLAGYIEEAFEMLEKSAEDPTLSIADIGEHEEDVAVSIVTDTLQVQDSQNLSR</sequence>
<dbReference type="GO" id="GO:0004144">
    <property type="term" value="F:diacylglycerol O-acyltransferase activity"/>
    <property type="evidence" value="ECO:0007669"/>
    <property type="project" value="UniProtKB-EC"/>
</dbReference>
<keyword evidence="7" id="KW-0012">Acyltransferase</keyword>
<dbReference type="UniPathway" id="UPA00282"/>
<keyword evidence="12" id="KW-1185">Reference proteome</keyword>
<comment type="caution">
    <text evidence="11">The sequence shown here is derived from an EMBL/GenBank/DDBJ whole genome shotgun (WGS) entry which is preliminary data.</text>
</comment>
<feature type="domain" description="O-acyltransferase WSD1 C-terminal" evidence="10">
    <location>
        <begin position="305"/>
        <end position="450"/>
    </location>
</feature>
<dbReference type="PANTHER" id="PTHR31650">
    <property type="entry name" value="O-ACYLTRANSFERASE (WSD1-LIKE) FAMILY PROTEIN"/>
    <property type="match status" value="1"/>
</dbReference>
<keyword evidence="5" id="KW-0808">Transferase</keyword>
<evidence type="ECO:0000256" key="6">
    <source>
        <dbReference type="ARBA" id="ARBA00022798"/>
    </source>
</evidence>
<dbReference type="PANTHER" id="PTHR31650:SF1">
    <property type="entry name" value="WAX ESTER SYNTHASE_DIACYLGLYCEROL ACYLTRANSFERASE 4-RELATED"/>
    <property type="match status" value="1"/>
</dbReference>
<dbReference type="Pfam" id="PF06974">
    <property type="entry name" value="WS_DGAT_C"/>
    <property type="match status" value="1"/>
</dbReference>
<gene>
    <name evidence="11" type="ORF">DRW07_17440</name>
</gene>
<evidence type="ECO:0000313" key="11">
    <source>
        <dbReference type="EMBL" id="RPJ65097.1"/>
    </source>
</evidence>
<dbReference type="GO" id="GO:0071731">
    <property type="term" value="P:response to nitric oxide"/>
    <property type="evidence" value="ECO:0007669"/>
    <property type="project" value="TreeGrafter"/>
</dbReference>
<keyword evidence="6" id="KW-0319">Glycerol metabolism</keyword>
<comment type="pathway">
    <text evidence="2">Lipid metabolism.</text>
</comment>
<name>A0A3N5XWB0_9ALTE</name>
<evidence type="ECO:0000256" key="8">
    <source>
        <dbReference type="ARBA" id="ARBA00048109"/>
    </source>
</evidence>
<dbReference type="EC" id="2.3.1.20" evidence="4"/>
<evidence type="ECO:0000256" key="1">
    <source>
        <dbReference type="ARBA" id="ARBA00004771"/>
    </source>
</evidence>
<dbReference type="InterPro" id="IPR004255">
    <property type="entry name" value="O-acyltransferase_WSD1_N"/>
</dbReference>
<dbReference type="Pfam" id="PF03007">
    <property type="entry name" value="WS_DGAT_cat"/>
    <property type="match status" value="1"/>
</dbReference>
<dbReference type="Proteomes" id="UP000275281">
    <property type="component" value="Unassembled WGS sequence"/>
</dbReference>
<evidence type="ECO:0000313" key="12">
    <source>
        <dbReference type="Proteomes" id="UP000275281"/>
    </source>
</evidence>
<dbReference type="GO" id="GO:0001666">
    <property type="term" value="P:response to hypoxia"/>
    <property type="evidence" value="ECO:0007669"/>
    <property type="project" value="TreeGrafter"/>
</dbReference>
<dbReference type="OrthoDB" id="9810950at2"/>
<evidence type="ECO:0000256" key="2">
    <source>
        <dbReference type="ARBA" id="ARBA00005189"/>
    </source>
</evidence>
<comment type="catalytic activity">
    <reaction evidence="8">
        <text>an acyl-CoA + a 1,2-diacyl-sn-glycerol = a triacyl-sn-glycerol + CoA</text>
        <dbReference type="Rhea" id="RHEA:10868"/>
        <dbReference type="ChEBI" id="CHEBI:17815"/>
        <dbReference type="ChEBI" id="CHEBI:57287"/>
        <dbReference type="ChEBI" id="CHEBI:58342"/>
        <dbReference type="ChEBI" id="CHEBI:64615"/>
        <dbReference type="EC" id="2.3.1.20"/>
    </reaction>
</comment>
<evidence type="ECO:0000256" key="3">
    <source>
        <dbReference type="ARBA" id="ARBA00009587"/>
    </source>
</evidence>
<dbReference type="AlphaFoldDB" id="A0A3N5XWB0"/>